<evidence type="ECO:0000259" key="6">
    <source>
        <dbReference type="Pfam" id="PF25597"/>
    </source>
</evidence>
<feature type="domain" description="Reverse transcriptase Ty1/copia-type" evidence="5">
    <location>
        <begin position="658"/>
        <end position="779"/>
    </location>
</feature>
<evidence type="ECO:0000256" key="2">
    <source>
        <dbReference type="ARBA" id="ARBA00022801"/>
    </source>
</evidence>
<dbReference type="Pfam" id="PF25597">
    <property type="entry name" value="SH3_retrovirus"/>
    <property type="match status" value="1"/>
</dbReference>
<keyword evidence="2" id="KW-0378">Hydrolase</keyword>
<dbReference type="Pfam" id="PF07727">
    <property type="entry name" value="RVT_2"/>
    <property type="match status" value="1"/>
</dbReference>
<evidence type="ECO:0000256" key="4">
    <source>
        <dbReference type="SAM" id="MobiDB-lite"/>
    </source>
</evidence>
<name>A0ABQ4Y705_9ASTR</name>
<feature type="compositionally biased region" description="Basic and acidic residues" evidence="4">
    <location>
        <begin position="575"/>
        <end position="584"/>
    </location>
</feature>
<accession>A0ABQ4Y705</accession>
<organism evidence="7 8">
    <name type="scientific">Tanacetum coccineum</name>
    <dbReference type="NCBI Taxonomy" id="301880"/>
    <lineage>
        <taxon>Eukaryota</taxon>
        <taxon>Viridiplantae</taxon>
        <taxon>Streptophyta</taxon>
        <taxon>Embryophyta</taxon>
        <taxon>Tracheophyta</taxon>
        <taxon>Spermatophyta</taxon>
        <taxon>Magnoliopsida</taxon>
        <taxon>eudicotyledons</taxon>
        <taxon>Gunneridae</taxon>
        <taxon>Pentapetalae</taxon>
        <taxon>asterids</taxon>
        <taxon>campanulids</taxon>
        <taxon>Asterales</taxon>
        <taxon>Asteraceae</taxon>
        <taxon>Asteroideae</taxon>
        <taxon>Anthemideae</taxon>
        <taxon>Anthemidinae</taxon>
        <taxon>Tanacetum</taxon>
    </lineage>
</organism>
<dbReference type="EMBL" id="BQNB010010156">
    <property type="protein sequence ID" value="GJS73464.1"/>
    <property type="molecule type" value="Genomic_DNA"/>
</dbReference>
<reference evidence="7" key="2">
    <citation type="submission" date="2022-01" db="EMBL/GenBank/DDBJ databases">
        <authorList>
            <person name="Yamashiro T."/>
            <person name="Shiraishi A."/>
            <person name="Satake H."/>
            <person name="Nakayama K."/>
        </authorList>
    </citation>
    <scope>NUCLEOTIDE SEQUENCE</scope>
</reference>
<evidence type="ECO:0000313" key="7">
    <source>
        <dbReference type="EMBL" id="GJS73464.1"/>
    </source>
</evidence>
<dbReference type="InterPro" id="IPR013103">
    <property type="entry name" value="RVT_2"/>
</dbReference>
<feature type="compositionally biased region" description="Polar residues" evidence="4">
    <location>
        <begin position="561"/>
        <end position="570"/>
    </location>
</feature>
<dbReference type="InterPro" id="IPR039537">
    <property type="entry name" value="Retrotran_Ty1/copia-like"/>
</dbReference>
<feature type="region of interest" description="Disordered" evidence="4">
    <location>
        <begin position="1007"/>
        <end position="1077"/>
    </location>
</feature>
<evidence type="ECO:0000256" key="1">
    <source>
        <dbReference type="ARBA" id="ARBA00022723"/>
    </source>
</evidence>
<sequence>MSFDDLYNNSKIVKQEVKGTTSLSSQNVAFVSSSSSTNEVNTAYEVSTTKTQVSPASTHVSTTSTQISTANLCDNTIYAFLASQPNGSQLVHEDLKKIHDDDLEEIDLKWQLALLSMRTRMFFQKNRRKITINGSDIAGYDKNRNQDNSRRTVNVKEISPKAMLAIDGAGFDWSYMADDEVLINMALMAFSDSEVRESPDAPLVEELVSNDKKKIVFPTVAKIEFIRPKQQEKPVRKPVKNAEMYRPKAVNTARPNSVVVNAVRENQGHLQKEDQDYVDSGCSRHMTRNMSYLSDFKELMEDMLPLGEEPKEGKLLMCDNKNSVLFTNTRCFVLSHDFKLADESQVLLKVTLDESMLWHRRLGKATQSLLTLIEAARTMLVESKLPTTFCAEAVNTTCYVQNRVLVVKPHNKTSYEQFRGRTHVLSFMRPFGCHVTILNTLDHLGKFDTKFDEGFFVGYLMNSKAFRVYNIRTRKVEENLHIRFLEDKPIIVGDGPKWLFDIDVLTKSINYVPVVVGTNSNDFIGTKESIGAGHSSKEIASRQDCILMPLWKDGLLFDSSSKNASNDEPQSSSDAGKKDDDGVRKQSGIENQERPKNSTQDVNTDGLSVNTASTNINTGDNATLEATHADFFHDETEVDMSNITTTYPVPFTPNTRIHKDHSLDHGYTQEEGIDYDEVFALVARIEAIRLFLAYALFKYFVVYQMDVKSDFLYGKIEEEVYVCQPPGFEDPEFLDEVYKVEKALYGLHQAPIAWDSYEKRLIQVIKIRTDHNVADLLTKAFDTQKPRKAKRATEISQSSGPIPLVADETIIKKWEDIMERAATTASSLEAEQDSEAQIRFEAAFKQSNDPPLSRVNTLRSGEDSMKLKELLELCTKLPKRSKLVRKRNERYCEIKTERELVRIKIHDGNTFSKEIGVNAGVSKLMLLSINLLLPVLVHAARHTLTTVRHKLMLPVFLDKQIEGMSKHKETYATHSHTKKVFANMKREGKGFSGRDTPLFPTMMVQAQQEEGEGSAIPTDPHPTPSITQPSSSQPQQKEKPRRKQRKGTEIPSSSGEPITDEATNKDHIPTHSNDPLLSGEDRLQLYELMEICTNLQKKGRKIADLDADTEVTLIDKTQRRNDEDLMFDTGVLNGDEVFQEPMVNTATTTSSIPVSVADPVTTAGEVVTTASVEILEELTLAQTLIEIKSAKSKAVTTAATTVTPASSRPKAKGIIFHDQEEQAPASTLIVSPSQPSQIQAEEQEEERIAREKAQKIQEANIAWDDIKATVEADYQLAQRLHDEEQEQYTDEEKAKFF</sequence>
<dbReference type="InterPro" id="IPR057670">
    <property type="entry name" value="SH3_retrovirus"/>
</dbReference>
<feature type="coiled-coil region" evidence="3">
    <location>
        <begin position="1238"/>
        <end position="1287"/>
    </location>
</feature>
<gene>
    <name evidence="7" type="ORF">Tco_0706305</name>
</gene>
<dbReference type="PANTHER" id="PTHR42648:SF32">
    <property type="entry name" value="RIBONUCLEASE H-LIKE DOMAIN, GAG-PRE-INTEGRASE DOMAIN PROTEIN-RELATED"/>
    <property type="match status" value="1"/>
</dbReference>
<feature type="region of interest" description="Disordered" evidence="4">
    <location>
        <begin position="561"/>
        <end position="620"/>
    </location>
</feature>
<proteinExistence type="predicted"/>
<evidence type="ECO:0000259" key="5">
    <source>
        <dbReference type="Pfam" id="PF07727"/>
    </source>
</evidence>
<reference evidence="7" key="1">
    <citation type="journal article" date="2022" name="Int. J. Mol. Sci.">
        <title>Draft Genome of Tanacetum Coccineum: Genomic Comparison of Closely Related Tanacetum-Family Plants.</title>
        <authorList>
            <person name="Yamashiro T."/>
            <person name="Shiraishi A."/>
            <person name="Nakayama K."/>
            <person name="Satake H."/>
        </authorList>
    </citation>
    <scope>NUCLEOTIDE SEQUENCE</scope>
</reference>
<dbReference type="PANTHER" id="PTHR42648">
    <property type="entry name" value="TRANSPOSASE, PUTATIVE-RELATED"/>
    <property type="match status" value="1"/>
</dbReference>
<keyword evidence="3" id="KW-0175">Coiled coil</keyword>
<keyword evidence="8" id="KW-1185">Reference proteome</keyword>
<dbReference type="Proteomes" id="UP001151760">
    <property type="component" value="Unassembled WGS sequence"/>
</dbReference>
<feature type="compositionally biased region" description="Polar residues" evidence="4">
    <location>
        <begin position="597"/>
        <end position="620"/>
    </location>
</feature>
<evidence type="ECO:0000313" key="8">
    <source>
        <dbReference type="Proteomes" id="UP001151760"/>
    </source>
</evidence>
<comment type="caution">
    <text evidence="7">The sequence shown here is derived from an EMBL/GenBank/DDBJ whole genome shotgun (WGS) entry which is preliminary data.</text>
</comment>
<feature type="domain" description="Retroviral polymerase SH3-like" evidence="6">
    <location>
        <begin position="433"/>
        <end position="488"/>
    </location>
</feature>
<evidence type="ECO:0000256" key="3">
    <source>
        <dbReference type="SAM" id="Coils"/>
    </source>
</evidence>
<protein>
    <submittedName>
        <fullName evidence="7">Ribonuclease H-like domain-containing protein</fullName>
    </submittedName>
</protein>
<feature type="compositionally biased region" description="Low complexity" evidence="4">
    <location>
        <begin position="1024"/>
        <end position="1035"/>
    </location>
</feature>
<keyword evidence="1" id="KW-0479">Metal-binding</keyword>